<evidence type="ECO:0008006" key="3">
    <source>
        <dbReference type="Google" id="ProtNLM"/>
    </source>
</evidence>
<evidence type="ECO:0000313" key="2">
    <source>
        <dbReference type="Proteomes" id="UP000464657"/>
    </source>
</evidence>
<gene>
    <name evidence="1" type="ORF">IMCC3317_36130</name>
</gene>
<dbReference type="RefSeq" id="WP_160130787.1">
    <property type="nucleotide sequence ID" value="NZ_CP019288.1"/>
</dbReference>
<accession>A0A7L4ZPY8</accession>
<name>A0A7L4ZPY8_9FLAO</name>
<keyword evidence="2" id="KW-1185">Reference proteome</keyword>
<dbReference type="EMBL" id="CP019288">
    <property type="protein sequence ID" value="QHI38226.1"/>
    <property type="molecule type" value="Genomic_DNA"/>
</dbReference>
<proteinExistence type="predicted"/>
<dbReference type="OrthoDB" id="1078742at2"/>
<sequence>MIVVIDTSSLLSLVRYYLPFDQDNRLLNFIKKEIQNHNIIVIDEVLNECKLVSGKLVVKKLNFLLDKEFLKKNKVPIKTDNLIPPSPKKFYNLVDNTFKTTNAKRLNSAQFEQQKKEFLESADARMIIYLLIQISKNSFENLILVTEETEGSNDLKAFKKLPAICKILDIEVKTLPELLESYNDINLSFE</sequence>
<dbReference type="Pfam" id="PF14367">
    <property type="entry name" value="DUF4411"/>
    <property type="match status" value="1"/>
</dbReference>
<dbReference type="KEGG" id="kan:IMCC3317_36130"/>
<dbReference type="AlphaFoldDB" id="A0A7L4ZPY8"/>
<reference evidence="1 2" key="1">
    <citation type="journal article" date="2013" name="Int. J. Syst. Evol. Microbiol.">
        <title>Kordia antarctica sp. nov., isolated from Antarctic seawater.</title>
        <authorList>
            <person name="Baek K."/>
            <person name="Choi A."/>
            <person name="Kang I."/>
            <person name="Lee K."/>
            <person name="Cho J.C."/>
        </authorList>
    </citation>
    <scope>NUCLEOTIDE SEQUENCE [LARGE SCALE GENOMIC DNA]</scope>
    <source>
        <strain evidence="1 2">IMCC3317</strain>
    </source>
</reference>
<dbReference type="InterPro" id="IPR016541">
    <property type="entry name" value="UCP008505"/>
</dbReference>
<protein>
    <recommendedName>
        <fullName evidence="3">DUF4411 domain-containing protein</fullName>
    </recommendedName>
</protein>
<evidence type="ECO:0000313" key="1">
    <source>
        <dbReference type="EMBL" id="QHI38226.1"/>
    </source>
</evidence>
<dbReference type="Proteomes" id="UP000464657">
    <property type="component" value="Chromosome"/>
</dbReference>
<organism evidence="1 2">
    <name type="scientific">Kordia antarctica</name>
    <dbReference type="NCBI Taxonomy" id="1218801"/>
    <lineage>
        <taxon>Bacteria</taxon>
        <taxon>Pseudomonadati</taxon>
        <taxon>Bacteroidota</taxon>
        <taxon>Flavobacteriia</taxon>
        <taxon>Flavobacteriales</taxon>
        <taxon>Flavobacteriaceae</taxon>
        <taxon>Kordia</taxon>
    </lineage>
</organism>